<comment type="similarity">
    <text evidence="1">Belongs to the TolB family.</text>
</comment>
<dbReference type="InterPro" id="IPR016032">
    <property type="entry name" value="Sig_transdc_resp-reg_C-effctor"/>
</dbReference>
<reference evidence="6" key="1">
    <citation type="submission" date="2022-07" db="EMBL/GenBank/DDBJ databases">
        <title>Tahibacter sp., a new gammaproteobacterium isolated from the silt sample collected at pig farm.</title>
        <authorList>
            <person name="Chen H."/>
        </authorList>
    </citation>
    <scope>NUCLEOTIDE SEQUENCE</scope>
    <source>
        <strain evidence="6">P2K</strain>
    </source>
</reference>
<dbReference type="Gene3D" id="1.10.10.10">
    <property type="entry name" value="Winged helix-like DNA-binding domain superfamily/Winged helix DNA-binding domain"/>
    <property type="match status" value="1"/>
</dbReference>
<dbReference type="PANTHER" id="PTHR36842">
    <property type="entry name" value="PROTEIN TOLB HOMOLOG"/>
    <property type="match status" value="1"/>
</dbReference>
<feature type="transmembrane region" description="Helical" evidence="4">
    <location>
        <begin position="158"/>
        <end position="177"/>
    </location>
</feature>
<dbReference type="CDD" id="cd00383">
    <property type="entry name" value="trans_reg_C"/>
    <property type="match status" value="1"/>
</dbReference>
<sequence>MHSHRLGDFEVDPAAGELAGPAGREQLDPKVMQVLLVLAQAAGRVVTRQELLEKAWPGVVVGDDAVSRCIYQLRRHLRRAGGDERHAALVETLPKRGYRLNGVQPAAAPSAPVADLVPGNPAGTAAPDVAARAAALADTAARAATADATPRPARSRRLLAAVAAAAVGAIAAAAAFFRQGEPVRQDPLAGAQFTRITDSEGVVPGVALSRDGSQIAYLARLDGRVDAWIGRVGSGEFRNLTQGRVPEIDNPARSLGFTPDAAQVTVWGRLRDAAGKESIHTWAVAAAGGEPHPYVVDDASEVEWSPDGKQLVFHPAAPGDPLFVANIDGTARRQIHVAPYGVHCHFPIWSPDGHFIYFVQGHPPDKLDLWRIAAGGGAPERITAHDARVSYPVFIDATTLLYLATAQDGSGPWLYGLDLRRRVPQRIGQGLEQYTSLAVGAGGRRLIATRTTPRTSVWRVPVLERAAREADAERLPLPASGGRMPRLGPDYLLFVAGNGSGLRRRGTRDGTVTELWNDRESRLVAGPALDRAGRRIAFAAARDGATRLHVMNADGSGLRILAAGLDVEGAPAWSPDGRAILIAAEQGHDTRLFTVPLDGAPIVPYTADHSRDAAWSPDGSFLVYNGAEVGPQFPVRALSADGRVRTLPDIVLPRGARRLVFLPGSTALVVLKGDARDRNFWLVDLDSGQERQLTDFDSGFAIDNFDVSADGREIVFDQVREESDLVQIDLARR</sequence>
<keyword evidence="4" id="KW-0472">Membrane</keyword>
<evidence type="ECO:0000256" key="2">
    <source>
        <dbReference type="ARBA" id="ARBA00023125"/>
    </source>
</evidence>
<proteinExistence type="inferred from homology"/>
<dbReference type="EMBL" id="JANFQO010000010">
    <property type="protein sequence ID" value="MCQ4165521.1"/>
    <property type="molecule type" value="Genomic_DNA"/>
</dbReference>
<dbReference type="RefSeq" id="WP_255914711.1">
    <property type="nucleotide sequence ID" value="NZ_JANFQO010000010.1"/>
</dbReference>
<protein>
    <submittedName>
        <fullName evidence="6">Winged helix-turn-helix domain-containing protein</fullName>
    </submittedName>
</protein>
<dbReference type="SUPFAM" id="SSF46894">
    <property type="entry name" value="C-terminal effector domain of the bipartite response regulators"/>
    <property type="match status" value="1"/>
</dbReference>
<name>A0ABT1QTC7_9GAMM</name>
<keyword evidence="7" id="KW-1185">Reference proteome</keyword>
<dbReference type="Pfam" id="PF00486">
    <property type="entry name" value="Trans_reg_C"/>
    <property type="match status" value="1"/>
</dbReference>
<keyword evidence="4" id="KW-0812">Transmembrane</keyword>
<keyword evidence="2 3" id="KW-0238">DNA-binding</keyword>
<dbReference type="InterPro" id="IPR001867">
    <property type="entry name" value="OmpR/PhoB-type_DNA-bd"/>
</dbReference>
<evidence type="ECO:0000256" key="4">
    <source>
        <dbReference type="SAM" id="Phobius"/>
    </source>
</evidence>
<accession>A0ABT1QTC7</accession>
<dbReference type="PANTHER" id="PTHR36842:SF1">
    <property type="entry name" value="PROTEIN TOLB"/>
    <property type="match status" value="1"/>
</dbReference>
<dbReference type="Gene3D" id="2.120.10.60">
    <property type="entry name" value="Tricorn protease N-terminal domain"/>
    <property type="match status" value="1"/>
</dbReference>
<dbReference type="SUPFAM" id="SSF69304">
    <property type="entry name" value="Tricorn protease N-terminal domain"/>
    <property type="match status" value="2"/>
</dbReference>
<keyword evidence="4" id="KW-1133">Transmembrane helix</keyword>
<dbReference type="InterPro" id="IPR036388">
    <property type="entry name" value="WH-like_DNA-bd_sf"/>
</dbReference>
<dbReference type="PROSITE" id="PS51755">
    <property type="entry name" value="OMPR_PHOB"/>
    <property type="match status" value="1"/>
</dbReference>
<gene>
    <name evidence="6" type="ORF">NM961_12455</name>
</gene>
<dbReference type="Gene3D" id="2.120.10.30">
    <property type="entry name" value="TolB, C-terminal domain"/>
    <property type="match status" value="2"/>
</dbReference>
<dbReference type="Proteomes" id="UP001165498">
    <property type="component" value="Unassembled WGS sequence"/>
</dbReference>
<comment type="caution">
    <text evidence="6">The sequence shown here is derived from an EMBL/GenBank/DDBJ whole genome shotgun (WGS) entry which is preliminary data.</text>
</comment>
<evidence type="ECO:0000256" key="3">
    <source>
        <dbReference type="PROSITE-ProRule" id="PRU01091"/>
    </source>
</evidence>
<evidence type="ECO:0000313" key="7">
    <source>
        <dbReference type="Proteomes" id="UP001165498"/>
    </source>
</evidence>
<dbReference type="SMART" id="SM00862">
    <property type="entry name" value="Trans_reg_C"/>
    <property type="match status" value="1"/>
</dbReference>
<evidence type="ECO:0000313" key="6">
    <source>
        <dbReference type="EMBL" id="MCQ4165521.1"/>
    </source>
</evidence>
<dbReference type="InterPro" id="IPR011659">
    <property type="entry name" value="WD40"/>
</dbReference>
<feature type="domain" description="OmpR/PhoB-type" evidence="5">
    <location>
        <begin position="1"/>
        <end position="102"/>
    </location>
</feature>
<organism evidence="6 7">
    <name type="scientific">Tahibacter harae</name>
    <dbReference type="NCBI Taxonomy" id="2963937"/>
    <lineage>
        <taxon>Bacteria</taxon>
        <taxon>Pseudomonadati</taxon>
        <taxon>Pseudomonadota</taxon>
        <taxon>Gammaproteobacteria</taxon>
        <taxon>Lysobacterales</taxon>
        <taxon>Rhodanobacteraceae</taxon>
        <taxon>Tahibacter</taxon>
    </lineage>
</organism>
<feature type="DNA-binding region" description="OmpR/PhoB-type" evidence="3">
    <location>
        <begin position="1"/>
        <end position="102"/>
    </location>
</feature>
<dbReference type="InterPro" id="IPR011042">
    <property type="entry name" value="6-blade_b-propeller_TolB-like"/>
</dbReference>
<dbReference type="Pfam" id="PF07676">
    <property type="entry name" value="PD40"/>
    <property type="match status" value="1"/>
</dbReference>
<evidence type="ECO:0000259" key="5">
    <source>
        <dbReference type="PROSITE" id="PS51755"/>
    </source>
</evidence>
<evidence type="ECO:0000256" key="1">
    <source>
        <dbReference type="ARBA" id="ARBA00009820"/>
    </source>
</evidence>